<name>A0A256GBV6_9HYPH</name>
<evidence type="ECO:0000313" key="2">
    <source>
        <dbReference type="Proteomes" id="UP000216363"/>
    </source>
</evidence>
<protein>
    <submittedName>
        <fullName evidence="1">Uncharacterized protein</fullName>
    </submittedName>
</protein>
<organism evidence="1 2">
    <name type="scientific">Brucella lupini</name>
    <dbReference type="NCBI Taxonomy" id="255457"/>
    <lineage>
        <taxon>Bacteria</taxon>
        <taxon>Pseudomonadati</taxon>
        <taxon>Pseudomonadota</taxon>
        <taxon>Alphaproteobacteria</taxon>
        <taxon>Hyphomicrobiales</taxon>
        <taxon>Brucellaceae</taxon>
        <taxon>Brucella/Ochrobactrum group</taxon>
        <taxon>Brucella</taxon>
    </lineage>
</organism>
<comment type="caution">
    <text evidence="1">The sequence shown here is derived from an EMBL/GenBank/DDBJ whole genome shotgun (WGS) entry which is preliminary data.</text>
</comment>
<gene>
    <name evidence="1" type="ORF">CES86_5145</name>
</gene>
<reference evidence="1 2" key="1">
    <citation type="submission" date="2017-07" db="EMBL/GenBank/DDBJ databases">
        <title>Draft genome of Ochrobactrum lupini type strain LUP21.</title>
        <authorList>
            <person name="Krzyzanowska D.M."/>
            <person name="Jafra S."/>
        </authorList>
    </citation>
    <scope>NUCLEOTIDE SEQUENCE [LARGE SCALE GENOMIC DNA]</scope>
    <source>
        <strain evidence="1 2">LUP21</strain>
    </source>
</reference>
<dbReference type="EMBL" id="NNRN01000063">
    <property type="protein sequence ID" value="OYR24101.1"/>
    <property type="molecule type" value="Genomic_DNA"/>
</dbReference>
<sequence length="40" mass="4761">MLDTRIDARFGDKQIIGKPFQTLQELGYQARLISEFFEER</sequence>
<proteinExistence type="predicted"/>
<dbReference type="Proteomes" id="UP000216363">
    <property type="component" value="Unassembled WGS sequence"/>
</dbReference>
<evidence type="ECO:0000313" key="1">
    <source>
        <dbReference type="EMBL" id="OYR24101.1"/>
    </source>
</evidence>
<dbReference type="AlphaFoldDB" id="A0A256GBV6"/>
<accession>A0A256GBV6</accession>